<feature type="transmembrane region" description="Helical" evidence="6">
    <location>
        <begin position="26"/>
        <end position="49"/>
    </location>
</feature>
<accession>A0A9J7BVA6</accession>
<dbReference type="Proteomes" id="UP001059380">
    <property type="component" value="Chromosome"/>
</dbReference>
<keyword evidence="5 6" id="KW-0472">Membrane</keyword>
<sequence>MRRILRNIRKTLWRALDHDVFNTAKAVAYSGMLCVFPAALVFTALLAMLPVGSSLVDELRNSLESLLPPGSMSLLSGTLNEHPLGSTQLILSATSLSLFAGLGVMLSLMEGFRRAYRRRRDDWGFWQKRFRALMLVPIVLVPLALASLLLMFGHQIEVWMVARSGHELRHVVLFFWRLVRWALSVTTAVTVLAALYHFGTRQTEHWGWVLPGALGATLMWFPATLAFGWYVTRVADYSRFYGSFAAGIATLVWLYLTSFSALLGAEFNGTLCEKRLNRAAANNTTSAVPSL</sequence>
<dbReference type="InterPro" id="IPR017039">
    <property type="entry name" value="Virul_fac_BrkB"/>
</dbReference>
<dbReference type="NCBIfam" id="TIGR00765">
    <property type="entry name" value="yihY_not_rbn"/>
    <property type="match status" value="1"/>
</dbReference>
<proteinExistence type="predicted"/>
<feature type="transmembrane region" description="Helical" evidence="6">
    <location>
        <begin position="130"/>
        <end position="154"/>
    </location>
</feature>
<keyword evidence="4 6" id="KW-1133">Transmembrane helix</keyword>
<dbReference type="AlphaFoldDB" id="A0A9J7BVA6"/>
<feature type="transmembrane region" description="Helical" evidence="6">
    <location>
        <begin position="243"/>
        <end position="265"/>
    </location>
</feature>
<keyword evidence="2" id="KW-1003">Cell membrane</keyword>
<evidence type="ECO:0000256" key="4">
    <source>
        <dbReference type="ARBA" id="ARBA00022989"/>
    </source>
</evidence>
<name>A0A9J7BVA6_9BACT</name>
<dbReference type="RefSeq" id="WP_260794447.1">
    <property type="nucleotide sequence ID" value="NZ_CP093313.1"/>
</dbReference>
<dbReference type="PANTHER" id="PTHR30213:SF0">
    <property type="entry name" value="UPF0761 MEMBRANE PROTEIN YIHY"/>
    <property type="match status" value="1"/>
</dbReference>
<evidence type="ECO:0000256" key="2">
    <source>
        <dbReference type="ARBA" id="ARBA00022475"/>
    </source>
</evidence>
<evidence type="ECO:0000313" key="8">
    <source>
        <dbReference type="Proteomes" id="UP001059380"/>
    </source>
</evidence>
<evidence type="ECO:0000256" key="6">
    <source>
        <dbReference type="SAM" id="Phobius"/>
    </source>
</evidence>
<dbReference type="GO" id="GO:0005886">
    <property type="term" value="C:plasma membrane"/>
    <property type="evidence" value="ECO:0007669"/>
    <property type="project" value="UniProtKB-SubCell"/>
</dbReference>
<organism evidence="7 8">
    <name type="scientific">Occallatibacter riparius</name>
    <dbReference type="NCBI Taxonomy" id="1002689"/>
    <lineage>
        <taxon>Bacteria</taxon>
        <taxon>Pseudomonadati</taxon>
        <taxon>Acidobacteriota</taxon>
        <taxon>Terriglobia</taxon>
        <taxon>Terriglobales</taxon>
        <taxon>Acidobacteriaceae</taxon>
        <taxon>Occallatibacter</taxon>
    </lineage>
</organism>
<keyword evidence="8" id="KW-1185">Reference proteome</keyword>
<evidence type="ECO:0000256" key="1">
    <source>
        <dbReference type="ARBA" id="ARBA00004651"/>
    </source>
</evidence>
<keyword evidence="3 6" id="KW-0812">Transmembrane</keyword>
<evidence type="ECO:0000313" key="7">
    <source>
        <dbReference type="EMBL" id="UWZ84941.1"/>
    </source>
</evidence>
<comment type="subcellular location">
    <subcellularLocation>
        <location evidence="1">Cell membrane</location>
        <topology evidence="1">Multi-pass membrane protein</topology>
    </subcellularLocation>
</comment>
<evidence type="ECO:0000256" key="3">
    <source>
        <dbReference type="ARBA" id="ARBA00022692"/>
    </source>
</evidence>
<dbReference type="PANTHER" id="PTHR30213">
    <property type="entry name" value="INNER MEMBRANE PROTEIN YHJD"/>
    <property type="match status" value="1"/>
</dbReference>
<gene>
    <name evidence="7" type="ORF">MOP44_03135</name>
</gene>
<reference evidence="7" key="1">
    <citation type="submission" date="2021-04" db="EMBL/GenBank/DDBJ databases">
        <title>Phylogenetic analysis of Acidobacteriaceae.</title>
        <authorList>
            <person name="Qiu L."/>
            <person name="Zhang Q."/>
        </authorList>
    </citation>
    <scope>NUCLEOTIDE SEQUENCE</scope>
    <source>
        <strain evidence="7">DSM 25168</strain>
    </source>
</reference>
<protein>
    <submittedName>
        <fullName evidence="7">YihY/virulence factor BrkB family protein</fullName>
    </submittedName>
</protein>
<dbReference type="KEGG" id="orp:MOP44_03135"/>
<evidence type="ECO:0000256" key="5">
    <source>
        <dbReference type="ARBA" id="ARBA00023136"/>
    </source>
</evidence>
<dbReference type="Pfam" id="PF03631">
    <property type="entry name" value="Virul_fac_BrkB"/>
    <property type="match status" value="1"/>
</dbReference>
<feature type="transmembrane region" description="Helical" evidence="6">
    <location>
        <begin position="208"/>
        <end position="231"/>
    </location>
</feature>
<feature type="transmembrane region" description="Helical" evidence="6">
    <location>
        <begin position="89"/>
        <end position="109"/>
    </location>
</feature>
<dbReference type="PIRSF" id="PIRSF035875">
    <property type="entry name" value="RNase_BN"/>
    <property type="match status" value="1"/>
</dbReference>
<feature type="transmembrane region" description="Helical" evidence="6">
    <location>
        <begin position="174"/>
        <end position="196"/>
    </location>
</feature>
<dbReference type="EMBL" id="CP093313">
    <property type="protein sequence ID" value="UWZ84941.1"/>
    <property type="molecule type" value="Genomic_DNA"/>
</dbReference>